<reference evidence="1" key="1">
    <citation type="journal article" date="2015" name="Nature">
        <title>Complex archaea that bridge the gap between prokaryotes and eukaryotes.</title>
        <authorList>
            <person name="Spang A."/>
            <person name="Saw J.H."/>
            <person name="Jorgensen S.L."/>
            <person name="Zaremba-Niedzwiedzka K."/>
            <person name="Martijn J."/>
            <person name="Lind A.E."/>
            <person name="van Eijk R."/>
            <person name="Schleper C."/>
            <person name="Guy L."/>
            <person name="Ettema T.J."/>
        </authorList>
    </citation>
    <scope>NUCLEOTIDE SEQUENCE</scope>
</reference>
<sequence>MILLLLAGGFGCSYPGDPTTTTQRAELSQVSRLKRQIGQLEDDLIQRNLQIKELSRRAIRL</sequence>
<accession>A0A0F9EC30</accession>
<feature type="non-terminal residue" evidence="1">
    <location>
        <position position="61"/>
    </location>
</feature>
<dbReference type="EMBL" id="LAZR01025567">
    <property type="protein sequence ID" value="KKL71519.1"/>
    <property type="molecule type" value="Genomic_DNA"/>
</dbReference>
<protein>
    <submittedName>
        <fullName evidence="1">Uncharacterized protein</fullName>
    </submittedName>
</protein>
<comment type="caution">
    <text evidence="1">The sequence shown here is derived from an EMBL/GenBank/DDBJ whole genome shotgun (WGS) entry which is preliminary data.</text>
</comment>
<evidence type="ECO:0000313" key="1">
    <source>
        <dbReference type="EMBL" id="KKL71519.1"/>
    </source>
</evidence>
<dbReference type="AlphaFoldDB" id="A0A0F9EC30"/>
<proteinExistence type="predicted"/>
<organism evidence="1">
    <name type="scientific">marine sediment metagenome</name>
    <dbReference type="NCBI Taxonomy" id="412755"/>
    <lineage>
        <taxon>unclassified sequences</taxon>
        <taxon>metagenomes</taxon>
        <taxon>ecological metagenomes</taxon>
    </lineage>
</organism>
<name>A0A0F9EC30_9ZZZZ</name>
<gene>
    <name evidence="1" type="ORF">LCGC14_2094090</name>
</gene>